<dbReference type="InterPro" id="IPR036047">
    <property type="entry name" value="F-box-like_dom_sf"/>
</dbReference>
<evidence type="ECO:0000313" key="2">
    <source>
        <dbReference type="EMBL" id="KAF5787593.1"/>
    </source>
</evidence>
<dbReference type="Gramene" id="mRNA:HanXRQr2_Chr10g0454551">
    <property type="protein sequence ID" value="CDS:HanXRQr2_Chr10g0454551.1"/>
    <property type="gene ID" value="HanXRQr2_Chr10g0454551"/>
</dbReference>
<evidence type="ECO:0000259" key="1">
    <source>
        <dbReference type="Pfam" id="PF07734"/>
    </source>
</evidence>
<dbReference type="InterPro" id="IPR006527">
    <property type="entry name" value="F-box-assoc_dom_typ1"/>
</dbReference>
<name>A0A9K3HZ22_HELAN</name>
<dbReference type="InterPro" id="IPR017451">
    <property type="entry name" value="F-box-assoc_interact_dom"/>
</dbReference>
<dbReference type="CDD" id="cd22157">
    <property type="entry name" value="F-box_AtFBW1-like"/>
    <property type="match status" value="1"/>
</dbReference>
<accession>A0A9K3HZ22</accession>
<dbReference type="Pfam" id="PF07734">
    <property type="entry name" value="FBA_1"/>
    <property type="match status" value="1"/>
</dbReference>
<keyword evidence="3" id="KW-1185">Reference proteome</keyword>
<organism evidence="2 3">
    <name type="scientific">Helianthus annuus</name>
    <name type="common">Common sunflower</name>
    <dbReference type="NCBI Taxonomy" id="4232"/>
    <lineage>
        <taxon>Eukaryota</taxon>
        <taxon>Viridiplantae</taxon>
        <taxon>Streptophyta</taxon>
        <taxon>Embryophyta</taxon>
        <taxon>Tracheophyta</taxon>
        <taxon>Spermatophyta</taxon>
        <taxon>Magnoliopsida</taxon>
        <taxon>eudicotyledons</taxon>
        <taxon>Gunneridae</taxon>
        <taxon>Pentapetalae</taxon>
        <taxon>asterids</taxon>
        <taxon>campanulids</taxon>
        <taxon>Asterales</taxon>
        <taxon>Asteraceae</taxon>
        <taxon>Asteroideae</taxon>
        <taxon>Heliantheae alliance</taxon>
        <taxon>Heliantheae</taxon>
        <taxon>Helianthus</taxon>
    </lineage>
</organism>
<proteinExistence type="predicted"/>
<dbReference type="PANTHER" id="PTHR31672:SF13">
    <property type="entry name" value="F-BOX PROTEIN CPR30-LIKE"/>
    <property type="match status" value="1"/>
</dbReference>
<dbReference type="Proteomes" id="UP000215914">
    <property type="component" value="Unassembled WGS sequence"/>
</dbReference>
<protein>
    <submittedName>
        <fullName evidence="2">F-box associated interaction domain, F-box-like domain superfamily</fullName>
    </submittedName>
</protein>
<dbReference type="NCBIfam" id="TIGR01640">
    <property type="entry name" value="F_box_assoc_1"/>
    <property type="match status" value="1"/>
</dbReference>
<dbReference type="InterPro" id="IPR050796">
    <property type="entry name" value="SCF_F-box_component"/>
</dbReference>
<dbReference type="EMBL" id="MNCJ02000325">
    <property type="protein sequence ID" value="KAF5787593.1"/>
    <property type="molecule type" value="Genomic_DNA"/>
</dbReference>
<dbReference type="PANTHER" id="PTHR31672">
    <property type="entry name" value="BNACNNG10540D PROTEIN"/>
    <property type="match status" value="1"/>
</dbReference>
<comment type="caution">
    <text evidence="2">The sequence shown here is derived from an EMBL/GenBank/DDBJ whole genome shotgun (WGS) entry which is preliminary data.</text>
</comment>
<dbReference type="SUPFAM" id="SSF81383">
    <property type="entry name" value="F-box domain"/>
    <property type="match status" value="1"/>
</dbReference>
<dbReference type="AlphaFoldDB" id="A0A9K3HZ22"/>
<sequence length="217" mass="24826">MEEPHSPHNNITPELPIDIINSEILPRLPAKSAVGFKCVCKQWLSLLSTQEFATMHYCRAAASRKLLYVDKRSPSIRTIDCESPNHGSTTINHIPFEARPSDLVVLASLDGLVCLCLKKTCELVIWNPLMSAYKKLPNSKSQGFFKVGCDTVGFYVDSSNDYKILHIKLRRGTIGAYIYSRRLDTWRNIKFLKKRQRIYNYKWSSVIFSGDSLYCKN</sequence>
<dbReference type="OrthoDB" id="1071894at2759"/>
<reference evidence="2" key="2">
    <citation type="submission" date="2020-06" db="EMBL/GenBank/DDBJ databases">
        <title>Helianthus annuus Genome sequencing and assembly Release 2.</title>
        <authorList>
            <person name="Gouzy J."/>
            <person name="Langlade N."/>
            <person name="Munos S."/>
        </authorList>
    </citation>
    <scope>NUCLEOTIDE SEQUENCE</scope>
    <source>
        <tissue evidence="2">Leaves</tissue>
    </source>
</reference>
<gene>
    <name evidence="2" type="ORF">HanXRQr2_Chr10g0454551</name>
</gene>
<feature type="domain" description="F-box associated beta-propeller type 1" evidence="1">
    <location>
        <begin position="107"/>
        <end position="211"/>
    </location>
</feature>
<evidence type="ECO:0000313" key="3">
    <source>
        <dbReference type="Proteomes" id="UP000215914"/>
    </source>
</evidence>
<reference evidence="2" key="1">
    <citation type="journal article" date="2017" name="Nature">
        <title>The sunflower genome provides insights into oil metabolism, flowering and Asterid evolution.</title>
        <authorList>
            <person name="Badouin H."/>
            <person name="Gouzy J."/>
            <person name="Grassa C.J."/>
            <person name="Murat F."/>
            <person name="Staton S.E."/>
            <person name="Cottret L."/>
            <person name="Lelandais-Briere C."/>
            <person name="Owens G.L."/>
            <person name="Carrere S."/>
            <person name="Mayjonade B."/>
            <person name="Legrand L."/>
            <person name="Gill N."/>
            <person name="Kane N.C."/>
            <person name="Bowers J.E."/>
            <person name="Hubner S."/>
            <person name="Bellec A."/>
            <person name="Berard A."/>
            <person name="Berges H."/>
            <person name="Blanchet N."/>
            <person name="Boniface M.C."/>
            <person name="Brunel D."/>
            <person name="Catrice O."/>
            <person name="Chaidir N."/>
            <person name="Claudel C."/>
            <person name="Donnadieu C."/>
            <person name="Faraut T."/>
            <person name="Fievet G."/>
            <person name="Helmstetter N."/>
            <person name="King M."/>
            <person name="Knapp S.J."/>
            <person name="Lai Z."/>
            <person name="Le Paslier M.C."/>
            <person name="Lippi Y."/>
            <person name="Lorenzon L."/>
            <person name="Mandel J.R."/>
            <person name="Marage G."/>
            <person name="Marchand G."/>
            <person name="Marquand E."/>
            <person name="Bret-Mestries E."/>
            <person name="Morien E."/>
            <person name="Nambeesan S."/>
            <person name="Nguyen T."/>
            <person name="Pegot-Espagnet P."/>
            <person name="Pouilly N."/>
            <person name="Raftis F."/>
            <person name="Sallet E."/>
            <person name="Schiex T."/>
            <person name="Thomas J."/>
            <person name="Vandecasteele C."/>
            <person name="Vares D."/>
            <person name="Vear F."/>
            <person name="Vautrin S."/>
            <person name="Crespi M."/>
            <person name="Mangin B."/>
            <person name="Burke J.M."/>
            <person name="Salse J."/>
            <person name="Munos S."/>
            <person name="Vincourt P."/>
            <person name="Rieseberg L.H."/>
            <person name="Langlade N.B."/>
        </authorList>
    </citation>
    <scope>NUCLEOTIDE SEQUENCE</scope>
    <source>
        <tissue evidence="2">Leaves</tissue>
    </source>
</reference>